<dbReference type="RefSeq" id="WP_044467487.1">
    <property type="nucleotide sequence ID" value="NZ_RCXW01000005.1"/>
</dbReference>
<reference evidence="1 2" key="1">
    <citation type="journal article" date="2019" name="Nat. Med.">
        <title>A library of human gut bacterial isolates paired with longitudinal multiomics data enables mechanistic microbiome research.</title>
        <authorList>
            <person name="Poyet M."/>
            <person name="Groussin M."/>
            <person name="Gibbons S.M."/>
            <person name="Avila-Pacheco J."/>
            <person name="Jiang X."/>
            <person name="Kearney S.M."/>
            <person name="Perrotta A.R."/>
            <person name="Berdy B."/>
            <person name="Zhao S."/>
            <person name="Lieberman T.D."/>
            <person name="Swanson P.K."/>
            <person name="Smith M."/>
            <person name="Roesemann S."/>
            <person name="Alexander J.E."/>
            <person name="Rich S.A."/>
            <person name="Livny J."/>
            <person name="Vlamakis H."/>
            <person name="Clish C."/>
            <person name="Bullock K."/>
            <person name="Deik A."/>
            <person name="Scott J."/>
            <person name="Pierce K.A."/>
            <person name="Xavier R.J."/>
            <person name="Alm E.J."/>
        </authorList>
    </citation>
    <scope>NUCLEOTIDE SEQUENCE [LARGE SCALE GENOMIC DNA]</scope>
    <source>
        <strain evidence="1 2">BIOML-A165</strain>
    </source>
</reference>
<gene>
    <name evidence="1" type="ORF">GAN93_07095</name>
</gene>
<dbReference type="Proteomes" id="UP000460317">
    <property type="component" value="Unassembled WGS sequence"/>
</dbReference>
<evidence type="ECO:0000313" key="1">
    <source>
        <dbReference type="EMBL" id="KAB4453495.1"/>
    </source>
</evidence>
<accession>A0A7J5JPY7</accession>
<dbReference type="AlphaFoldDB" id="A0A7J5JPY7"/>
<protein>
    <submittedName>
        <fullName evidence="1">Uncharacterized protein</fullName>
    </submittedName>
</protein>
<comment type="caution">
    <text evidence="1">The sequence shown here is derived from an EMBL/GenBank/DDBJ whole genome shotgun (WGS) entry which is preliminary data.</text>
</comment>
<dbReference type="EMBL" id="WCSB01000005">
    <property type="protein sequence ID" value="KAB4453495.1"/>
    <property type="molecule type" value="Genomic_DNA"/>
</dbReference>
<proteinExistence type="predicted"/>
<sequence length="109" mass="12300">MENEQNGTPGCGSVYITVDSSFNPVHISMKGTGEEGYQEFMQEDVEKALGSGEIPVMGLMYYNVPDMSIVPPLREGNNEDYLKRLEKVMDAHGIMLQRYQRLSEVVYCL</sequence>
<name>A0A7J5JPY7_BACT4</name>
<evidence type="ECO:0000313" key="2">
    <source>
        <dbReference type="Proteomes" id="UP000460317"/>
    </source>
</evidence>
<organism evidence="1 2">
    <name type="scientific">Bacteroides thetaiotaomicron</name>
    <dbReference type="NCBI Taxonomy" id="818"/>
    <lineage>
        <taxon>Bacteria</taxon>
        <taxon>Pseudomonadati</taxon>
        <taxon>Bacteroidota</taxon>
        <taxon>Bacteroidia</taxon>
        <taxon>Bacteroidales</taxon>
        <taxon>Bacteroidaceae</taxon>
        <taxon>Bacteroides</taxon>
    </lineage>
</organism>